<accession>A0ABT5FHA5</accession>
<dbReference type="SUPFAM" id="SSF141868">
    <property type="entry name" value="EAL domain-like"/>
    <property type="match status" value="1"/>
</dbReference>
<dbReference type="Gene3D" id="3.20.20.450">
    <property type="entry name" value="EAL domain"/>
    <property type="match status" value="1"/>
</dbReference>
<dbReference type="CDD" id="cd01948">
    <property type="entry name" value="EAL"/>
    <property type="match status" value="1"/>
</dbReference>
<evidence type="ECO:0000313" key="3">
    <source>
        <dbReference type="Proteomes" id="UP001528411"/>
    </source>
</evidence>
<sequence>MFELTESASLTNVSGTRRMIETISALGCEFSIDDFGTGFSTFAYLKELPAHSVKIDGSFVKDMNNNSVDKTLVSAIAEVATALGKTSVAEFVENADIFDELLKMGVRYAQGYYISRPLQLDDVKDFQFAHNKKAT</sequence>
<dbReference type="SMART" id="SM00052">
    <property type="entry name" value="EAL"/>
    <property type="match status" value="1"/>
</dbReference>
<dbReference type="InterPro" id="IPR001633">
    <property type="entry name" value="EAL_dom"/>
</dbReference>
<dbReference type="PANTHER" id="PTHR33121">
    <property type="entry name" value="CYCLIC DI-GMP PHOSPHODIESTERASE PDEF"/>
    <property type="match status" value="1"/>
</dbReference>
<evidence type="ECO:0000259" key="1">
    <source>
        <dbReference type="PROSITE" id="PS50883"/>
    </source>
</evidence>
<protein>
    <submittedName>
        <fullName evidence="2">EAL domain-containing protein</fullName>
    </submittedName>
</protein>
<feature type="domain" description="EAL" evidence="1">
    <location>
        <begin position="1"/>
        <end position="131"/>
    </location>
</feature>
<dbReference type="PROSITE" id="PS50883">
    <property type="entry name" value="EAL"/>
    <property type="match status" value="1"/>
</dbReference>
<reference evidence="2 3" key="1">
    <citation type="submission" date="2023-01" db="EMBL/GenBank/DDBJ databases">
        <title>Psychrosphaera sp. nov., isolated from marine algae.</title>
        <authorList>
            <person name="Bayburt H."/>
            <person name="Choi B.J."/>
            <person name="Kim J.M."/>
            <person name="Choi D.G."/>
            <person name="Jeon C.O."/>
        </authorList>
    </citation>
    <scope>NUCLEOTIDE SEQUENCE [LARGE SCALE GENOMIC DNA]</scope>
    <source>
        <strain evidence="2 3">G1-22</strain>
    </source>
</reference>
<dbReference type="Pfam" id="PF00563">
    <property type="entry name" value="EAL"/>
    <property type="match status" value="1"/>
</dbReference>
<dbReference type="PANTHER" id="PTHR33121:SF23">
    <property type="entry name" value="CYCLIC DI-GMP PHOSPHODIESTERASE PDEB"/>
    <property type="match status" value="1"/>
</dbReference>
<dbReference type="EMBL" id="JAQOMS010000002">
    <property type="protein sequence ID" value="MDC2890578.1"/>
    <property type="molecule type" value="Genomic_DNA"/>
</dbReference>
<dbReference type="InterPro" id="IPR050706">
    <property type="entry name" value="Cyclic-di-GMP_PDE-like"/>
</dbReference>
<organism evidence="2 3">
    <name type="scientific">Psychrosphaera algicola</name>
    <dbReference type="NCBI Taxonomy" id="3023714"/>
    <lineage>
        <taxon>Bacteria</taxon>
        <taxon>Pseudomonadati</taxon>
        <taxon>Pseudomonadota</taxon>
        <taxon>Gammaproteobacteria</taxon>
        <taxon>Alteromonadales</taxon>
        <taxon>Pseudoalteromonadaceae</taxon>
        <taxon>Psychrosphaera</taxon>
    </lineage>
</organism>
<evidence type="ECO:0000313" key="2">
    <source>
        <dbReference type="EMBL" id="MDC2890578.1"/>
    </source>
</evidence>
<proteinExistence type="predicted"/>
<dbReference type="Proteomes" id="UP001528411">
    <property type="component" value="Unassembled WGS sequence"/>
</dbReference>
<name>A0ABT5FHA5_9GAMM</name>
<dbReference type="InterPro" id="IPR035919">
    <property type="entry name" value="EAL_sf"/>
</dbReference>
<gene>
    <name evidence="2" type="ORF">PN838_19810</name>
</gene>
<keyword evidence="3" id="KW-1185">Reference proteome</keyword>
<comment type="caution">
    <text evidence="2">The sequence shown here is derived from an EMBL/GenBank/DDBJ whole genome shotgun (WGS) entry which is preliminary data.</text>
</comment>